<gene>
    <name evidence="2" type="ORF">METZ01_LOCUS451925</name>
</gene>
<dbReference type="AlphaFoldDB" id="A0A382ZUF4"/>
<reference evidence="2" key="1">
    <citation type="submission" date="2018-05" db="EMBL/GenBank/DDBJ databases">
        <authorList>
            <person name="Lanie J.A."/>
            <person name="Ng W.-L."/>
            <person name="Kazmierczak K.M."/>
            <person name="Andrzejewski T.M."/>
            <person name="Davidsen T.M."/>
            <person name="Wayne K.J."/>
            <person name="Tettelin H."/>
            <person name="Glass J.I."/>
            <person name="Rusch D."/>
            <person name="Podicherti R."/>
            <person name="Tsui H.-C.T."/>
            <person name="Winkler M.E."/>
        </authorList>
    </citation>
    <scope>NUCLEOTIDE SEQUENCE</scope>
</reference>
<organism evidence="2">
    <name type="scientific">marine metagenome</name>
    <dbReference type="NCBI Taxonomy" id="408172"/>
    <lineage>
        <taxon>unclassified sequences</taxon>
        <taxon>metagenomes</taxon>
        <taxon>ecological metagenomes</taxon>
    </lineage>
</organism>
<dbReference type="EMBL" id="UINC01186716">
    <property type="protein sequence ID" value="SVD99071.1"/>
    <property type="molecule type" value="Genomic_DNA"/>
</dbReference>
<proteinExistence type="predicted"/>
<dbReference type="SUPFAM" id="SSF46955">
    <property type="entry name" value="Putative DNA-binding domain"/>
    <property type="match status" value="1"/>
</dbReference>
<dbReference type="InterPro" id="IPR041657">
    <property type="entry name" value="HTH_17"/>
</dbReference>
<feature type="domain" description="Helix-turn-helix" evidence="1">
    <location>
        <begin position="24"/>
        <end position="71"/>
    </location>
</feature>
<dbReference type="InterPro" id="IPR009061">
    <property type="entry name" value="DNA-bd_dom_put_sf"/>
</dbReference>
<name>A0A382ZUF4_9ZZZZ</name>
<sequence length="72" mass="8354">MEFKIIEQLNRIENKLDGNFRNKYLNIAQVAQLTSLSQSTIRRAVAKGELKCSKKLGKLLFLEMDVRRWLSG</sequence>
<evidence type="ECO:0000313" key="2">
    <source>
        <dbReference type="EMBL" id="SVD99071.1"/>
    </source>
</evidence>
<evidence type="ECO:0000259" key="1">
    <source>
        <dbReference type="Pfam" id="PF12728"/>
    </source>
</evidence>
<accession>A0A382ZUF4</accession>
<dbReference type="Pfam" id="PF12728">
    <property type="entry name" value="HTH_17"/>
    <property type="match status" value="1"/>
</dbReference>
<protein>
    <recommendedName>
        <fullName evidence="1">Helix-turn-helix domain-containing protein</fullName>
    </recommendedName>
</protein>